<comment type="caution">
    <text evidence="2">The sequence shown here is derived from an EMBL/GenBank/DDBJ whole genome shotgun (WGS) entry which is preliminary data.</text>
</comment>
<dbReference type="Proteomes" id="UP000023152">
    <property type="component" value="Unassembled WGS sequence"/>
</dbReference>
<dbReference type="EMBL" id="ASPP01008979">
    <property type="protein sequence ID" value="ETO24749.1"/>
    <property type="molecule type" value="Genomic_DNA"/>
</dbReference>
<evidence type="ECO:0000256" key="1">
    <source>
        <dbReference type="SAM" id="MobiDB-lite"/>
    </source>
</evidence>
<sequence length="152" mass="17389">NTNNNNKIMAEMKEESNNTNEVLSEKKEEKEETTKPAKQPTKEEQLAQRMIALALDIDPSVKWQSSSADDSMTIDYAYVPPVEGSNATSDASSLATVRASTVIRDFEPKDFYEFCAWSKEDEYEFYKNNDTMCEEMVPFKVINEDKSIVYAR</sequence>
<evidence type="ECO:0008006" key="4">
    <source>
        <dbReference type="Google" id="ProtNLM"/>
    </source>
</evidence>
<dbReference type="AlphaFoldDB" id="X6NG51"/>
<accession>X6NG51</accession>
<organism evidence="2 3">
    <name type="scientific">Reticulomyxa filosa</name>
    <dbReference type="NCBI Taxonomy" id="46433"/>
    <lineage>
        <taxon>Eukaryota</taxon>
        <taxon>Sar</taxon>
        <taxon>Rhizaria</taxon>
        <taxon>Retaria</taxon>
        <taxon>Foraminifera</taxon>
        <taxon>Monothalamids</taxon>
        <taxon>Reticulomyxidae</taxon>
        <taxon>Reticulomyxa</taxon>
    </lineage>
</organism>
<keyword evidence="3" id="KW-1185">Reference proteome</keyword>
<proteinExistence type="predicted"/>
<name>X6NG51_RETFI</name>
<feature type="compositionally biased region" description="Basic and acidic residues" evidence="1">
    <location>
        <begin position="23"/>
        <end position="44"/>
    </location>
</feature>
<evidence type="ECO:0000313" key="3">
    <source>
        <dbReference type="Proteomes" id="UP000023152"/>
    </source>
</evidence>
<feature type="non-terminal residue" evidence="2">
    <location>
        <position position="1"/>
    </location>
</feature>
<gene>
    <name evidence="2" type="ORF">RFI_12406</name>
</gene>
<protein>
    <recommendedName>
        <fullName evidence="4">START domain-containing protein</fullName>
    </recommendedName>
</protein>
<reference evidence="2 3" key="1">
    <citation type="journal article" date="2013" name="Curr. Biol.">
        <title>The Genome of the Foraminiferan Reticulomyxa filosa.</title>
        <authorList>
            <person name="Glockner G."/>
            <person name="Hulsmann N."/>
            <person name="Schleicher M."/>
            <person name="Noegel A.A."/>
            <person name="Eichinger L."/>
            <person name="Gallinger C."/>
            <person name="Pawlowski J."/>
            <person name="Sierra R."/>
            <person name="Euteneuer U."/>
            <person name="Pillet L."/>
            <person name="Moustafa A."/>
            <person name="Platzer M."/>
            <person name="Groth M."/>
            <person name="Szafranski K."/>
            <person name="Schliwa M."/>
        </authorList>
    </citation>
    <scope>NUCLEOTIDE SEQUENCE [LARGE SCALE GENOMIC DNA]</scope>
</reference>
<feature type="region of interest" description="Disordered" evidence="1">
    <location>
        <begin position="1"/>
        <end position="44"/>
    </location>
</feature>
<evidence type="ECO:0000313" key="2">
    <source>
        <dbReference type="EMBL" id="ETO24749.1"/>
    </source>
</evidence>